<protein>
    <submittedName>
        <fullName evidence="2">POZ domain-containing protein</fullName>
    </submittedName>
</protein>
<dbReference type="STRING" id="1344416.A0A139AH19"/>
<dbReference type="InterPro" id="IPR011333">
    <property type="entry name" value="SKP1/BTB/POZ_sf"/>
</dbReference>
<gene>
    <name evidence="2" type="ORF">M427DRAFT_155125</name>
</gene>
<dbReference type="EMBL" id="KQ965759">
    <property type="protein sequence ID" value="KXS15854.1"/>
    <property type="molecule type" value="Genomic_DNA"/>
</dbReference>
<keyword evidence="3" id="KW-1185">Reference proteome</keyword>
<accession>A0A139AH19</accession>
<name>A0A139AH19_GONPJ</name>
<dbReference type="SMART" id="SM00225">
    <property type="entry name" value="BTB"/>
    <property type="match status" value="1"/>
</dbReference>
<dbReference type="SUPFAM" id="SSF54695">
    <property type="entry name" value="POZ domain"/>
    <property type="match status" value="1"/>
</dbReference>
<dbReference type="PANTHER" id="PTHR14499">
    <property type="entry name" value="POTASSIUM CHANNEL TETRAMERIZATION DOMAIN-CONTAINING"/>
    <property type="match status" value="1"/>
</dbReference>
<dbReference type="PANTHER" id="PTHR14499:SF136">
    <property type="entry name" value="GH08630P"/>
    <property type="match status" value="1"/>
</dbReference>
<dbReference type="Gene3D" id="3.30.710.10">
    <property type="entry name" value="Potassium Channel Kv1.1, Chain A"/>
    <property type="match status" value="1"/>
</dbReference>
<evidence type="ECO:0000313" key="2">
    <source>
        <dbReference type="EMBL" id="KXS15854.1"/>
    </source>
</evidence>
<proteinExistence type="predicted"/>
<dbReference type="GO" id="GO:0051260">
    <property type="term" value="P:protein homooligomerization"/>
    <property type="evidence" value="ECO:0007669"/>
    <property type="project" value="InterPro"/>
</dbReference>
<feature type="domain" description="BTB" evidence="1">
    <location>
        <begin position="4"/>
        <end position="80"/>
    </location>
</feature>
<evidence type="ECO:0000313" key="3">
    <source>
        <dbReference type="Proteomes" id="UP000070544"/>
    </source>
</evidence>
<evidence type="ECO:0000259" key="1">
    <source>
        <dbReference type="PROSITE" id="PS50097"/>
    </source>
</evidence>
<reference evidence="2 3" key="1">
    <citation type="journal article" date="2015" name="Genome Biol. Evol.">
        <title>Phylogenomic analyses indicate that early fungi evolved digesting cell walls of algal ancestors of land plants.</title>
        <authorList>
            <person name="Chang Y."/>
            <person name="Wang S."/>
            <person name="Sekimoto S."/>
            <person name="Aerts A.L."/>
            <person name="Choi C."/>
            <person name="Clum A."/>
            <person name="LaButti K.M."/>
            <person name="Lindquist E.A."/>
            <person name="Yee Ngan C."/>
            <person name="Ohm R.A."/>
            <person name="Salamov A.A."/>
            <person name="Grigoriev I.V."/>
            <person name="Spatafora J.W."/>
            <person name="Berbee M.L."/>
        </authorList>
    </citation>
    <scope>NUCLEOTIDE SEQUENCE [LARGE SCALE GENOMIC DNA]</scope>
    <source>
        <strain evidence="2 3">JEL478</strain>
    </source>
</reference>
<dbReference type="InterPro" id="IPR003131">
    <property type="entry name" value="T1-type_BTB"/>
</dbReference>
<dbReference type="InterPro" id="IPR000210">
    <property type="entry name" value="BTB/POZ_dom"/>
</dbReference>
<organism evidence="2 3">
    <name type="scientific">Gonapodya prolifera (strain JEL478)</name>
    <name type="common">Monoblepharis prolifera</name>
    <dbReference type="NCBI Taxonomy" id="1344416"/>
    <lineage>
        <taxon>Eukaryota</taxon>
        <taxon>Fungi</taxon>
        <taxon>Fungi incertae sedis</taxon>
        <taxon>Chytridiomycota</taxon>
        <taxon>Chytridiomycota incertae sedis</taxon>
        <taxon>Monoblepharidomycetes</taxon>
        <taxon>Monoblepharidales</taxon>
        <taxon>Gonapodyaceae</taxon>
        <taxon>Gonapodya</taxon>
    </lineage>
</organism>
<dbReference type="OrthoDB" id="2161849at2759"/>
<dbReference type="Pfam" id="PF02214">
    <property type="entry name" value="BTB_2"/>
    <property type="match status" value="1"/>
</dbReference>
<dbReference type="Proteomes" id="UP000070544">
    <property type="component" value="Unassembled WGS sequence"/>
</dbReference>
<dbReference type="CDD" id="cd18316">
    <property type="entry name" value="BTB_POZ_KCTD-like"/>
    <property type="match status" value="1"/>
</dbReference>
<sequence length="222" mass="24766">MASADPIIVLNVGGTAFSTRLSTLTSHREPDSVFHAMFDRDAGWKPAEKDDQGRYFFDRCPDMFKIVLEWLRTGELAVPEATGSNSRSLVKRISAEAQYFGLTELDAHVKATLSRRIETFICVERVDESDFPGDFVWRLTCPFDGTTIPGLEELHAVLDSGVFDSRRLPVDATTARFDGAKPNHYLTILREIEEGYALVGAGRISRGGKSAVRSFFRKVTEL</sequence>
<dbReference type="AlphaFoldDB" id="A0A139AH19"/>
<dbReference type="PROSITE" id="PS50097">
    <property type="entry name" value="BTB"/>
    <property type="match status" value="1"/>
</dbReference>